<dbReference type="Pfam" id="PF15632">
    <property type="entry name" value="ATPgrasp_Ter"/>
    <property type="match status" value="1"/>
</dbReference>
<dbReference type="InterPro" id="IPR011761">
    <property type="entry name" value="ATP-grasp"/>
</dbReference>
<keyword evidence="4" id="KW-1185">Reference proteome</keyword>
<protein>
    <submittedName>
        <fullName evidence="3">Putative carbamoylphosphate synthase large subunit</fullName>
    </submittedName>
</protein>
<dbReference type="GO" id="GO:0005524">
    <property type="term" value="F:ATP binding"/>
    <property type="evidence" value="ECO:0007669"/>
    <property type="project" value="UniProtKB-UniRule"/>
</dbReference>
<dbReference type="Gene3D" id="3.40.50.20">
    <property type="match status" value="1"/>
</dbReference>
<evidence type="ECO:0000256" key="1">
    <source>
        <dbReference type="PROSITE-ProRule" id="PRU00409"/>
    </source>
</evidence>
<name>A0A128A4G4_9ARCH</name>
<accession>A0A128A4G4</accession>
<dbReference type="NCBIfam" id="NF009402">
    <property type="entry name" value="PRK12767.1-1"/>
    <property type="match status" value="1"/>
</dbReference>
<evidence type="ECO:0000259" key="2">
    <source>
        <dbReference type="PROSITE" id="PS50975"/>
    </source>
</evidence>
<dbReference type="Pfam" id="PF21360">
    <property type="entry name" value="PylC-like_N"/>
    <property type="match status" value="1"/>
</dbReference>
<gene>
    <name evidence="3" type="ORF">NDEV_1491</name>
</gene>
<dbReference type="Gene3D" id="3.30.470.20">
    <property type="entry name" value="ATP-grasp fold, B domain"/>
    <property type="match status" value="1"/>
</dbReference>
<dbReference type="Proteomes" id="UP000196239">
    <property type="component" value="Chromosome 1"/>
</dbReference>
<proteinExistence type="predicted"/>
<keyword evidence="1" id="KW-0067">ATP-binding</keyword>
<dbReference type="InterPro" id="IPR013815">
    <property type="entry name" value="ATP_grasp_subdomain_1"/>
</dbReference>
<dbReference type="InterPro" id="IPR048764">
    <property type="entry name" value="PylC_N"/>
</dbReference>
<dbReference type="KEGG" id="ndv:NDEV_1491"/>
<dbReference type="Gene3D" id="3.30.1490.20">
    <property type="entry name" value="ATP-grasp fold, A domain"/>
    <property type="match status" value="1"/>
</dbReference>
<dbReference type="PROSITE" id="PS50975">
    <property type="entry name" value="ATP_GRASP"/>
    <property type="match status" value="1"/>
</dbReference>
<dbReference type="GO" id="GO:0046872">
    <property type="term" value="F:metal ion binding"/>
    <property type="evidence" value="ECO:0007669"/>
    <property type="project" value="InterPro"/>
</dbReference>
<dbReference type="SUPFAM" id="SSF56059">
    <property type="entry name" value="Glutathione synthetase ATP-binding domain-like"/>
    <property type="match status" value="1"/>
</dbReference>
<reference evidence="4" key="1">
    <citation type="submission" date="2015-10" db="EMBL/GenBank/DDBJ databases">
        <authorList>
            <person name="Lehtovirta-Morley L.E."/>
            <person name="Vieille C."/>
        </authorList>
    </citation>
    <scope>NUCLEOTIDE SEQUENCE [LARGE SCALE GENOMIC DNA]</scope>
</reference>
<organism evidence="3 4">
    <name type="scientific">Nitrosotalea devaniterrae</name>
    <dbReference type="NCBI Taxonomy" id="1078905"/>
    <lineage>
        <taxon>Archaea</taxon>
        <taxon>Nitrososphaerota</taxon>
        <taxon>Nitrososphaeria</taxon>
        <taxon>Nitrosotaleales</taxon>
        <taxon>Nitrosotaleaceae</taxon>
        <taxon>Nitrosotalea</taxon>
    </lineage>
</organism>
<feature type="domain" description="ATP-grasp" evidence="2">
    <location>
        <begin position="127"/>
        <end position="304"/>
    </location>
</feature>
<dbReference type="EMBL" id="LN890280">
    <property type="protein sequence ID" value="CUR52256.1"/>
    <property type="molecule type" value="Genomic_DNA"/>
</dbReference>
<keyword evidence="1" id="KW-0547">Nucleotide-binding</keyword>
<sequence>MKKSNVLVTASGGIVSQGIIKCLKLANKQKKSDVNYKIFATDASAKAPGLYRADEGILVPPVTAPNYLDFITKTCIEKKIMAIFIGSDEELLPLTRARQEIESKTGAVVLSNPVDVVSKAGDKWKTYEFLRENGLPCAESSLPYDKDVFIKEQGFPIVVKPREGHGSLHFYIVHNARELDNAENAIRNAGWRPLLQEYIKGDDSEFTTGITIGYDGKVMSSISMKKTLKGGQTYRAFIDNFKNIRRSAEQVAVKIKAIGAINIQAKTVNEKPKIFEINARFSATSPLRAVAGINEPDIVFRNIVLGENIKIKEYKKLVCMRYWNEVYVPYTTYKKVEHRKKVEHSDAFIPEYF</sequence>
<evidence type="ECO:0000313" key="4">
    <source>
        <dbReference type="Proteomes" id="UP000196239"/>
    </source>
</evidence>
<evidence type="ECO:0000313" key="3">
    <source>
        <dbReference type="EMBL" id="CUR52256.1"/>
    </source>
</evidence>
<dbReference type="AlphaFoldDB" id="A0A128A4G4"/>